<keyword evidence="2" id="KW-1185">Reference proteome</keyword>
<gene>
    <name evidence="1" type="ORF">C1645_699265</name>
</gene>
<name>A0A397SBQ0_9GLOM</name>
<evidence type="ECO:0000313" key="1">
    <source>
        <dbReference type="EMBL" id="RIA83723.1"/>
    </source>
</evidence>
<dbReference type="EMBL" id="QKYT01000547">
    <property type="protein sequence ID" value="RIA83723.1"/>
    <property type="molecule type" value="Genomic_DNA"/>
</dbReference>
<organism evidence="1 2">
    <name type="scientific">Glomus cerebriforme</name>
    <dbReference type="NCBI Taxonomy" id="658196"/>
    <lineage>
        <taxon>Eukaryota</taxon>
        <taxon>Fungi</taxon>
        <taxon>Fungi incertae sedis</taxon>
        <taxon>Mucoromycota</taxon>
        <taxon>Glomeromycotina</taxon>
        <taxon>Glomeromycetes</taxon>
        <taxon>Glomerales</taxon>
        <taxon>Glomeraceae</taxon>
        <taxon>Glomus</taxon>
    </lineage>
</organism>
<comment type="caution">
    <text evidence="1">The sequence shown here is derived from an EMBL/GenBank/DDBJ whole genome shotgun (WGS) entry which is preliminary data.</text>
</comment>
<sequence>VSSFADEIRNYHLDQFQDIDSISLALYKVGFVANSIIINILRNNNIFIVDGSVEMEPQNRIFIYFPIQPQCIYSDENVIVYSPTEIVLHK</sequence>
<accession>A0A397SBQ0</accession>
<evidence type="ECO:0000313" key="2">
    <source>
        <dbReference type="Proteomes" id="UP000265703"/>
    </source>
</evidence>
<protein>
    <submittedName>
        <fullName evidence="1">Uncharacterized protein</fullName>
    </submittedName>
</protein>
<reference evidence="1 2" key="1">
    <citation type="submission" date="2018-06" db="EMBL/GenBank/DDBJ databases">
        <title>Comparative genomics reveals the genomic features of Rhizophagus irregularis, R. cerebriforme, R. diaphanum and Gigaspora rosea, and their symbiotic lifestyle signature.</title>
        <authorList>
            <person name="Morin E."/>
            <person name="San Clemente H."/>
            <person name="Chen E.C.H."/>
            <person name="De La Providencia I."/>
            <person name="Hainaut M."/>
            <person name="Kuo A."/>
            <person name="Kohler A."/>
            <person name="Murat C."/>
            <person name="Tang N."/>
            <person name="Roy S."/>
            <person name="Loubradou J."/>
            <person name="Henrissat B."/>
            <person name="Grigoriev I.V."/>
            <person name="Corradi N."/>
            <person name="Roux C."/>
            <person name="Martin F.M."/>
        </authorList>
    </citation>
    <scope>NUCLEOTIDE SEQUENCE [LARGE SCALE GENOMIC DNA]</scope>
    <source>
        <strain evidence="1 2">DAOM 227022</strain>
    </source>
</reference>
<proteinExistence type="predicted"/>
<dbReference type="Proteomes" id="UP000265703">
    <property type="component" value="Unassembled WGS sequence"/>
</dbReference>
<feature type="non-terminal residue" evidence="1">
    <location>
        <position position="1"/>
    </location>
</feature>
<dbReference type="AlphaFoldDB" id="A0A397SBQ0"/>